<dbReference type="RefSeq" id="WP_407327142.1">
    <property type="nucleotide sequence ID" value="NZ_CP136865.1"/>
</dbReference>
<dbReference type="Proteomes" id="UP001626549">
    <property type="component" value="Chromosome"/>
</dbReference>
<gene>
    <name evidence="4" type="ORF">R0137_14595</name>
</gene>
<comment type="similarity">
    <text evidence="1">Belongs to the Mg-chelatase subunits D/I family.</text>
</comment>
<keyword evidence="5" id="KW-1185">Reference proteome</keyword>
<name>A0ABZ0IDM0_9GAMM</name>
<dbReference type="InterPro" id="IPR002035">
    <property type="entry name" value="VWF_A"/>
</dbReference>
<dbReference type="InterPro" id="IPR036465">
    <property type="entry name" value="vWFA_dom_sf"/>
</dbReference>
<feature type="domain" description="VWFA" evidence="3">
    <location>
        <begin position="428"/>
        <end position="608"/>
    </location>
</feature>
<proteinExistence type="inferred from homology"/>
<evidence type="ECO:0000313" key="4">
    <source>
        <dbReference type="EMBL" id="WOJ96465.1"/>
    </source>
</evidence>
<dbReference type="InterPro" id="IPR041702">
    <property type="entry name" value="BchD/ChlD_VWA"/>
</dbReference>
<dbReference type="InterPro" id="IPR041628">
    <property type="entry name" value="ChlI/MoxR_AAA_lid"/>
</dbReference>
<evidence type="ECO:0000256" key="1">
    <source>
        <dbReference type="ARBA" id="ARBA00005799"/>
    </source>
</evidence>
<dbReference type="PANTHER" id="PTHR43473">
    <property type="entry name" value="MAGNESIUM-CHELATASE SUBUNIT CHLD, CHLOROPLASTIC"/>
    <property type="match status" value="1"/>
</dbReference>
<feature type="compositionally biased region" description="Acidic residues" evidence="2">
    <location>
        <begin position="265"/>
        <end position="284"/>
    </location>
</feature>
<evidence type="ECO:0000313" key="5">
    <source>
        <dbReference type="Proteomes" id="UP001626549"/>
    </source>
</evidence>
<dbReference type="GO" id="GO:0016851">
    <property type="term" value="F:magnesium chelatase activity"/>
    <property type="evidence" value="ECO:0007669"/>
    <property type="project" value="UniProtKB-EC"/>
</dbReference>
<sequence length="610" mass="64550">MTIAATEEQLARWEDAALAAACLAVGGHAVGGIRLKGRPGPVRDFWLEQCQALLPAETPWRKIPLHCSESRLLGGLDLAATLRKGSPVAGRGLLVESSGGIVLLAMAERAPTSVVAPLAALLDEPVLRLEREGIAAQHDCRLALIALDEGVDDEALSTALIERLALQIDLTPLPIGAIDDFRWSREDVVRAQEALVDVELGDEALQSICQATLALGIDSPRAAVLAAKTARVLSALADVPEVSEEQLEQVLRLVLLPLATRLPASDEEQIDQGPEDSEQTEESASDSPDAAQSESEAPQDDRPPDEDSPNEDQSNSGLDPLTEDRLLEAAQALLPPDLLAKLLSGAMGAKRNAASGKSGARQRAKMRGRPMGSLPGDPRSGARLDVMATLRTAAPWQRLRGPATGGARLRVQAEDFRIVRFRQRSQSVTVFVVDASGSSALYRLAEAKGAVELLLADCYVRRDEVALIAFRGDGAELLLPPTRSLVRAKRSLSALPGGGGTPLAAGIDATAELLEMLDRRGATPAYVMLTDGRGNVCRDGSTGREPALADALMAAQNLRVNSAAAGMVIDTSPRPHRSAAELAQNLGALYLPLPNADAQQLQSVVRQVVT</sequence>
<dbReference type="InterPro" id="IPR027417">
    <property type="entry name" value="P-loop_NTPase"/>
</dbReference>
<evidence type="ECO:0000256" key="2">
    <source>
        <dbReference type="SAM" id="MobiDB-lite"/>
    </source>
</evidence>
<dbReference type="Pfam" id="PF13519">
    <property type="entry name" value="VWA_2"/>
    <property type="match status" value="1"/>
</dbReference>
<dbReference type="SUPFAM" id="SSF53300">
    <property type="entry name" value="vWA-like"/>
    <property type="match status" value="1"/>
</dbReference>
<feature type="region of interest" description="Disordered" evidence="2">
    <location>
        <begin position="264"/>
        <end position="320"/>
    </location>
</feature>
<dbReference type="NCBIfam" id="NF009943">
    <property type="entry name" value="PRK13406.1"/>
    <property type="match status" value="1"/>
</dbReference>
<organism evidence="4 5">
    <name type="scientific">Congregibacter brevis</name>
    <dbReference type="NCBI Taxonomy" id="3081201"/>
    <lineage>
        <taxon>Bacteria</taxon>
        <taxon>Pseudomonadati</taxon>
        <taxon>Pseudomonadota</taxon>
        <taxon>Gammaproteobacteria</taxon>
        <taxon>Cellvibrionales</taxon>
        <taxon>Halieaceae</taxon>
        <taxon>Congregibacter</taxon>
    </lineage>
</organism>
<accession>A0ABZ0IDM0</accession>
<dbReference type="SUPFAM" id="SSF52540">
    <property type="entry name" value="P-loop containing nucleoside triphosphate hydrolases"/>
    <property type="match status" value="1"/>
</dbReference>
<dbReference type="EMBL" id="CP136865">
    <property type="protein sequence ID" value="WOJ96465.1"/>
    <property type="molecule type" value="Genomic_DNA"/>
</dbReference>
<reference evidence="4 5" key="1">
    <citation type="submission" date="2023-10" db="EMBL/GenBank/DDBJ databases">
        <title>Two novel species belonging to the OM43/NOR5 clade.</title>
        <authorList>
            <person name="Park M."/>
        </authorList>
    </citation>
    <scope>NUCLEOTIDE SEQUENCE [LARGE SCALE GENOMIC DNA]</scope>
    <source>
        <strain evidence="4 5">IMCC45268</strain>
    </source>
</reference>
<dbReference type="CDD" id="cd01451">
    <property type="entry name" value="vWA_Magnesium_chelatase"/>
    <property type="match status" value="1"/>
</dbReference>
<dbReference type="Pfam" id="PF17863">
    <property type="entry name" value="AAA_lid_2"/>
    <property type="match status" value="1"/>
</dbReference>
<dbReference type="SMART" id="SM00327">
    <property type="entry name" value="VWA"/>
    <property type="match status" value="1"/>
</dbReference>
<evidence type="ECO:0000259" key="3">
    <source>
        <dbReference type="PROSITE" id="PS50234"/>
    </source>
</evidence>
<dbReference type="Gene3D" id="3.40.50.410">
    <property type="entry name" value="von Willebrand factor, type A domain"/>
    <property type="match status" value="1"/>
</dbReference>
<dbReference type="EC" id="6.6.1.1" evidence="4"/>
<dbReference type="PROSITE" id="PS50234">
    <property type="entry name" value="VWFA"/>
    <property type="match status" value="1"/>
</dbReference>
<feature type="region of interest" description="Disordered" evidence="2">
    <location>
        <begin position="348"/>
        <end position="381"/>
    </location>
</feature>
<keyword evidence="4" id="KW-0436">Ligase</keyword>
<dbReference type="PANTHER" id="PTHR43473:SF2">
    <property type="entry name" value="MAGNESIUM-CHELATASE SUBUNIT CHLD, CHLOROPLASTIC"/>
    <property type="match status" value="1"/>
</dbReference>
<protein>
    <submittedName>
        <fullName evidence="4">Magnesium chelatase subunit D</fullName>
        <ecNumber evidence="4">6.6.1.1</ecNumber>
    </submittedName>
</protein>
<dbReference type="Gene3D" id="3.40.50.300">
    <property type="entry name" value="P-loop containing nucleotide triphosphate hydrolases"/>
    <property type="match status" value="1"/>
</dbReference>
<dbReference type="Gene3D" id="1.10.8.80">
    <property type="entry name" value="Magnesium chelatase subunit I, C-Terminal domain"/>
    <property type="match status" value="1"/>
</dbReference>